<dbReference type="Proteomes" id="UP000253551">
    <property type="component" value="Unassembled WGS sequence"/>
</dbReference>
<feature type="non-terminal residue" evidence="1">
    <location>
        <position position="232"/>
    </location>
</feature>
<name>A0A367IN66_RHIST</name>
<dbReference type="STRING" id="4846.A0A367IN66"/>
<organism evidence="1 2">
    <name type="scientific">Rhizopus stolonifer</name>
    <name type="common">Rhizopus nigricans</name>
    <dbReference type="NCBI Taxonomy" id="4846"/>
    <lineage>
        <taxon>Eukaryota</taxon>
        <taxon>Fungi</taxon>
        <taxon>Fungi incertae sedis</taxon>
        <taxon>Mucoromycota</taxon>
        <taxon>Mucoromycotina</taxon>
        <taxon>Mucoromycetes</taxon>
        <taxon>Mucorales</taxon>
        <taxon>Mucorineae</taxon>
        <taxon>Rhizopodaceae</taxon>
        <taxon>Rhizopus</taxon>
    </lineage>
</organism>
<feature type="non-terminal residue" evidence="1">
    <location>
        <position position="1"/>
    </location>
</feature>
<dbReference type="AlphaFoldDB" id="A0A367IN66"/>
<reference evidence="1 2" key="1">
    <citation type="journal article" date="2018" name="G3 (Bethesda)">
        <title>Phylogenetic and Phylogenomic Definition of Rhizopus Species.</title>
        <authorList>
            <person name="Gryganskyi A.P."/>
            <person name="Golan J."/>
            <person name="Dolatabadi S."/>
            <person name="Mondo S."/>
            <person name="Robb S."/>
            <person name="Idnurm A."/>
            <person name="Muszewska A."/>
            <person name="Steczkiewicz K."/>
            <person name="Masonjones S."/>
            <person name="Liao H.L."/>
            <person name="Gajdeczka M.T."/>
            <person name="Anike F."/>
            <person name="Vuek A."/>
            <person name="Anishchenko I.M."/>
            <person name="Voigt K."/>
            <person name="de Hoog G.S."/>
            <person name="Smith M.E."/>
            <person name="Heitman J."/>
            <person name="Vilgalys R."/>
            <person name="Stajich J.E."/>
        </authorList>
    </citation>
    <scope>NUCLEOTIDE SEQUENCE [LARGE SCALE GENOMIC DNA]</scope>
    <source>
        <strain evidence="1 2">LSU 92-RS-03</strain>
    </source>
</reference>
<dbReference type="EMBL" id="PJQM01006782">
    <property type="protein sequence ID" value="RCH79109.1"/>
    <property type="molecule type" value="Genomic_DNA"/>
</dbReference>
<evidence type="ECO:0000313" key="2">
    <source>
        <dbReference type="Proteomes" id="UP000253551"/>
    </source>
</evidence>
<evidence type="ECO:0008006" key="3">
    <source>
        <dbReference type="Google" id="ProtNLM"/>
    </source>
</evidence>
<gene>
    <name evidence="1" type="ORF">CU098_002510</name>
</gene>
<comment type="caution">
    <text evidence="1">The sequence shown here is derived from an EMBL/GenBank/DDBJ whole genome shotgun (WGS) entry which is preliminary data.</text>
</comment>
<proteinExistence type="predicted"/>
<protein>
    <recommendedName>
        <fullName evidence="3">Reverse transcriptase domain-containing protein</fullName>
    </recommendedName>
</protein>
<sequence length="232" mass="26952">NRDHSVVSAVLTLREQRSGPGIWRCNPKLVQDDKFQKELSAFCDPSALYNPMMDVLSQWDRFKVVLKGFIQNFSHKSHAKTRRQQAYLHRQRTQILQHQHDENTNAALGHQAIHELQRVDGHIVQFPQELNDCAKEFYEKLYSSDEIHQDAIKELLNNIPSSPNFDENIIKSLTSQWTEDDLTECMSKTPKRISPGVDGIPYEMLQLLLRHPFCRGLFTKVFNIVLEESKLP</sequence>
<accession>A0A367IN66</accession>
<evidence type="ECO:0000313" key="1">
    <source>
        <dbReference type="EMBL" id="RCH79109.1"/>
    </source>
</evidence>
<dbReference type="OrthoDB" id="5598377at2759"/>
<keyword evidence="2" id="KW-1185">Reference proteome</keyword>